<accession>A0A7J9H766</accession>
<reference evidence="1 2" key="1">
    <citation type="journal article" date="2019" name="Genome Biol. Evol.">
        <title>Insights into the evolution of the New World diploid cottons (Gossypium, subgenus Houzingenia) based on genome sequencing.</title>
        <authorList>
            <person name="Grover C.E."/>
            <person name="Arick M.A. 2nd"/>
            <person name="Thrash A."/>
            <person name="Conover J.L."/>
            <person name="Sanders W.S."/>
            <person name="Peterson D.G."/>
            <person name="Frelichowski J.E."/>
            <person name="Scheffler J.A."/>
            <person name="Scheffler B.E."/>
            <person name="Wendel J.F."/>
        </authorList>
    </citation>
    <scope>NUCLEOTIDE SEQUENCE [LARGE SCALE GENOMIC DNA]</scope>
    <source>
        <strain evidence="1">0</strain>
        <tissue evidence="1">Leaf</tissue>
    </source>
</reference>
<evidence type="ECO:0000313" key="2">
    <source>
        <dbReference type="Proteomes" id="UP000593560"/>
    </source>
</evidence>
<dbReference type="OrthoDB" id="945547at2759"/>
<comment type="caution">
    <text evidence="1">The sequence shown here is derived from an EMBL/GenBank/DDBJ whole genome shotgun (WGS) entry which is preliminary data.</text>
</comment>
<evidence type="ECO:0000313" key="1">
    <source>
        <dbReference type="EMBL" id="MBA0805669.1"/>
    </source>
</evidence>
<dbReference type="AlphaFoldDB" id="A0A7J9H766"/>
<proteinExistence type="predicted"/>
<name>A0A7J9H766_9ROSI</name>
<gene>
    <name evidence="1" type="ORF">Gohar_005163</name>
</gene>
<dbReference type="Proteomes" id="UP000593560">
    <property type="component" value="Unassembled WGS sequence"/>
</dbReference>
<protein>
    <submittedName>
        <fullName evidence="1">Uncharacterized protein</fullName>
    </submittedName>
</protein>
<keyword evidence="2" id="KW-1185">Reference proteome</keyword>
<sequence length="103" mass="11764">MLHIFTEDGLIHVAELEDDAPPVVADDILSMLHNFIEDETSQCTVVLQDLMVANMPNYSCSYLEQFNLNQPQVLVQTNIQNSTRLLENLHKFNTVPECLQFSQ</sequence>
<organism evidence="1 2">
    <name type="scientific">Gossypium harknessii</name>
    <dbReference type="NCBI Taxonomy" id="34285"/>
    <lineage>
        <taxon>Eukaryota</taxon>
        <taxon>Viridiplantae</taxon>
        <taxon>Streptophyta</taxon>
        <taxon>Embryophyta</taxon>
        <taxon>Tracheophyta</taxon>
        <taxon>Spermatophyta</taxon>
        <taxon>Magnoliopsida</taxon>
        <taxon>eudicotyledons</taxon>
        <taxon>Gunneridae</taxon>
        <taxon>Pentapetalae</taxon>
        <taxon>rosids</taxon>
        <taxon>malvids</taxon>
        <taxon>Malvales</taxon>
        <taxon>Malvaceae</taxon>
        <taxon>Malvoideae</taxon>
        <taxon>Gossypium</taxon>
    </lineage>
</organism>
<dbReference type="EMBL" id="JABFAD010000008">
    <property type="protein sequence ID" value="MBA0805669.1"/>
    <property type="molecule type" value="Genomic_DNA"/>
</dbReference>